<organism evidence="1 2">
    <name type="scientific">Symbiodinium necroappetens</name>
    <dbReference type="NCBI Taxonomy" id="1628268"/>
    <lineage>
        <taxon>Eukaryota</taxon>
        <taxon>Sar</taxon>
        <taxon>Alveolata</taxon>
        <taxon>Dinophyceae</taxon>
        <taxon>Suessiales</taxon>
        <taxon>Symbiodiniaceae</taxon>
        <taxon>Symbiodinium</taxon>
    </lineage>
</organism>
<reference evidence="1" key="1">
    <citation type="submission" date="2021-02" db="EMBL/GenBank/DDBJ databases">
        <authorList>
            <person name="Dougan E. K."/>
            <person name="Rhodes N."/>
            <person name="Thang M."/>
            <person name="Chan C."/>
        </authorList>
    </citation>
    <scope>NUCLEOTIDE SEQUENCE</scope>
</reference>
<dbReference type="AlphaFoldDB" id="A0A813BB62"/>
<evidence type="ECO:0000313" key="2">
    <source>
        <dbReference type="Proteomes" id="UP000601435"/>
    </source>
</evidence>
<keyword evidence="2" id="KW-1185">Reference proteome</keyword>
<accession>A0A813BB62</accession>
<name>A0A813BB62_9DINO</name>
<evidence type="ECO:0000313" key="1">
    <source>
        <dbReference type="EMBL" id="CAE7898588.1"/>
    </source>
</evidence>
<gene>
    <name evidence="1" type="primary">cya</name>
    <name evidence="1" type="ORF">SNEC2469_LOCUS30168</name>
</gene>
<protein>
    <submittedName>
        <fullName evidence="1">Cya protein</fullName>
    </submittedName>
</protein>
<sequence length="68" mass="7753">MRLVKLYKAYWVAMEKKKEEEARKQKLLELKPGETIQDASAKGTSGLLDIPHGCLLKRLRPGSRHHGI</sequence>
<dbReference type="Proteomes" id="UP000601435">
    <property type="component" value="Unassembled WGS sequence"/>
</dbReference>
<proteinExistence type="predicted"/>
<dbReference type="EMBL" id="CAJNJA010069674">
    <property type="protein sequence ID" value="CAE7898588.1"/>
    <property type="molecule type" value="Genomic_DNA"/>
</dbReference>
<comment type="caution">
    <text evidence="1">The sequence shown here is derived from an EMBL/GenBank/DDBJ whole genome shotgun (WGS) entry which is preliminary data.</text>
</comment>